<organism evidence="4 5">
    <name type="scientific">Candidatus Desulfolinea nitratireducens</name>
    <dbReference type="NCBI Taxonomy" id="2841698"/>
    <lineage>
        <taxon>Bacteria</taxon>
        <taxon>Bacillati</taxon>
        <taxon>Chloroflexota</taxon>
        <taxon>Anaerolineae</taxon>
        <taxon>Anaerolineales</taxon>
        <taxon>Anaerolineales incertae sedis</taxon>
        <taxon>Candidatus Desulfolinea</taxon>
    </lineage>
</organism>
<dbReference type="EMBL" id="JACNJN010000122">
    <property type="protein sequence ID" value="MBC8335777.1"/>
    <property type="molecule type" value="Genomic_DNA"/>
</dbReference>
<comment type="caution">
    <text evidence="4">The sequence shown here is derived from an EMBL/GenBank/DDBJ whole genome shotgun (WGS) entry which is preliminary data.</text>
</comment>
<dbReference type="InterPro" id="IPR005913">
    <property type="entry name" value="dTDP_dehydrorham_reduct"/>
</dbReference>
<dbReference type="InterPro" id="IPR029903">
    <property type="entry name" value="RmlD-like-bd"/>
</dbReference>
<dbReference type="EC" id="1.1.1.133" evidence="2"/>
<dbReference type="GO" id="GO:0005829">
    <property type="term" value="C:cytosol"/>
    <property type="evidence" value="ECO:0007669"/>
    <property type="project" value="TreeGrafter"/>
</dbReference>
<dbReference type="PANTHER" id="PTHR10491">
    <property type="entry name" value="DTDP-4-DEHYDRORHAMNOSE REDUCTASE"/>
    <property type="match status" value="1"/>
</dbReference>
<name>A0A8J6NLD4_9CHLR</name>
<gene>
    <name evidence="4" type="ORF">H8E29_10950</name>
</gene>
<comment type="similarity">
    <text evidence="1 2">Belongs to the dTDP-4-dehydrorhamnose reductase family.</text>
</comment>
<dbReference type="Proteomes" id="UP000614469">
    <property type="component" value="Unassembled WGS sequence"/>
</dbReference>
<keyword evidence="2" id="KW-0560">Oxidoreductase</keyword>
<dbReference type="Pfam" id="PF04321">
    <property type="entry name" value="RmlD_sub_bind"/>
    <property type="match status" value="1"/>
</dbReference>
<keyword evidence="2" id="KW-0521">NADP</keyword>
<sequence length="297" mass="33099">MKTLILGGNGMLGHQLCQILPKHMDVWTTVRTDYVGHDFLPGDRVIKNVAVQDVGTVNDILEAVKPDSVINAVGIVKQRDEAKQAVPSIQVNALFPHQLADLCVPRGIRVIQVSTDCVFSGLRGNYSELDVPDPVDLYGRSKLIGELNRPGCLTLRTSIIGWQLNTFSSLLSWFAFQRGNTIKGYRKAIYSGLTTSVLAQLIGDIILTRPDLYGIYQVASEPINKYDLLLQLGHALGWDDIQIQPDEQFYCDRTLVGTRFTTATGWRSPDWDFMLSGLVQEWPAYESYYFVKASGAD</sequence>
<evidence type="ECO:0000259" key="3">
    <source>
        <dbReference type="Pfam" id="PF04321"/>
    </source>
</evidence>
<dbReference type="GO" id="GO:0008831">
    <property type="term" value="F:dTDP-4-dehydrorhamnose reductase activity"/>
    <property type="evidence" value="ECO:0007669"/>
    <property type="project" value="UniProtKB-EC"/>
</dbReference>
<evidence type="ECO:0000256" key="2">
    <source>
        <dbReference type="RuleBase" id="RU364082"/>
    </source>
</evidence>
<dbReference type="CDD" id="cd05254">
    <property type="entry name" value="dTDP_HR_like_SDR_e"/>
    <property type="match status" value="1"/>
</dbReference>
<reference evidence="4 5" key="1">
    <citation type="submission" date="2020-08" db="EMBL/GenBank/DDBJ databases">
        <title>Bridging the membrane lipid divide: bacteria of the FCB group superphylum have the potential to synthesize archaeal ether lipids.</title>
        <authorList>
            <person name="Villanueva L."/>
            <person name="Von Meijenfeldt F.A.B."/>
            <person name="Westbye A.B."/>
            <person name="Yadav S."/>
            <person name="Hopmans E.C."/>
            <person name="Dutilh B.E."/>
            <person name="Sinninghe Damste J.S."/>
        </authorList>
    </citation>
    <scope>NUCLEOTIDE SEQUENCE [LARGE SCALE GENOMIC DNA]</scope>
    <source>
        <strain evidence="4">NIOZ-UU36</strain>
    </source>
</reference>
<dbReference type="UniPathway" id="UPA00124"/>
<dbReference type="PANTHER" id="PTHR10491:SF4">
    <property type="entry name" value="METHIONINE ADENOSYLTRANSFERASE 2 SUBUNIT BETA"/>
    <property type="match status" value="1"/>
</dbReference>
<feature type="domain" description="RmlD-like substrate binding" evidence="3">
    <location>
        <begin position="1"/>
        <end position="158"/>
    </location>
</feature>
<dbReference type="GO" id="GO:0019305">
    <property type="term" value="P:dTDP-rhamnose biosynthetic process"/>
    <property type="evidence" value="ECO:0007669"/>
    <property type="project" value="UniProtKB-UniPathway"/>
</dbReference>
<evidence type="ECO:0000313" key="4">
    <source>
        <dbReference type="EMBL" id="MBC8335777.1"/>
    </source>
</evidence>
<evidence type="ECO:0000256" key="1">
    <source>
        <dbReference type="ARBA" id="ARBA00010944"/>
    </source>
</evidence>
<dbReference type="AlphaFoldDB" id="A0A8J6NLD4"/>
<dbReference type="Gene3D" id="3.40.50.720">
    <property type="entry name" value="NAD(P)-binding Rossmann-like Domain"/>
    <property type="match status" value="1"/>
</dbReference>
<dbReference type="InterPro" id="IPR036291">
    <property type="entry name" value="NAD(P)-bd_dom_sf"/>
</dbReference>
<evidence type="ECO:0000313" key="5">
    <source>
        <dbReference type="Proteomes" id="UP000614469"/>
    </source>
</evidence>
<dbReference type="SUPFAM" id="SSF51735">
    <property type="entry name" value="NAD(P)-binding Rossmann-fold domains"/>
    <property type="match status" value="1"/>
</dbReference>
<proteinExistence type="inferred from homology"/>
<protein>
    <recommendedName>
        <fullName evidence="2">dTDP-4-dehydrorhamnose reductase</fullName>
        <ecNumber evidence="2">1.1.1.133</ecNumber>
    </recommendedName>
</protein>
<accession>A0A8J6NLD4</accession>
<comment type="pathway">
    <text evidence="2">Carbohydrate biosynthesis; dTDP-L-rhamnose biosynthesis.</text>
</comment>
<comment type="function">
    <text evidence="2">Catalyzes the reduction of dTDP-6-deoxy-L-lyxo-4-hexulose to yield dTDP-L-rhamnose.</text>
</comment>